<organism evidence="7 8">
    <name type="scientific">Myroides albus</name>
    <dbReference type="NCBI Taxonomy" id="2562892"/>
    <lineage>
        <taxon>Bacteria</taxon>
        <taxon>Pseudomonadati</taxon>
        <taxon>Bacteroidota</taxon>
        <taxon>Flavobacteriia</taxon>
        <taxon>Flavobacteriales</taxon>
        <taxon>Flavobacteriaceae</taxon>
        <taxon>Myroides</taxon>
    </lineage>
</organism>
<feature type="transmembrane region" description="Helical" evidence="6">
    <location>
        <begin position="59"/>
        <end position="79"/>
    </location>
</feature>
<feature type="transmembrane region" description="Helical" evidence="6">
    <location>
        <begin position="7"/>
        <end position="25"/>
    </location>
</feature>
<dbReference type="InterPro" id="IPR005538">
    <property type="entry name" value="LrgA/CidA"/>
</dbReference>
<dbReference type="Proteomes" id="UP000438760">
    <property type="component" value="Unassembled WGS sequence"/>
</dbReference>
<evidence type="ECO:0000256" key="6">
    <source>
        <dbReference type="SAM" id="Phobius"/>
    </source>
</evidence>
<feature type="transmembrane region" description="Helical" evidence="6">
    <location>
        <begin position="31"/>
        <end position="47"/>
    </location>
</feature>
<keyword evidence="2" id="KW-1003">Cell membrane</keyword>
<reference evidence="7 8" key="1">
    <citation type="submission" date="2019-11" db="EMBL/GenBank/DDBJ databases">
        <title>Genome of Strain BIT-d1.</title>
        <authorList>
            <person name="Yang Y."/>
        </authorList>
    </citation>
    <scope>NUCLEOTIDE SEQUENCE [LARGE SCALE GENOMIC DNA]</scope>
    <source>
        <strain evidence="7 8">BIT-d1</strain>
    </source>
</reference>
<dbReference type="PANTHER" id="PTHR33931">
    <property type="entry name" value="HOLIN-LIKE PROTEIN CIDA-RELATED"/>
    <property type="match status" value="1"/>
</dbReference>
<dbReference type="PANTHER" id="PTHR33931:SF5">
    <property type="entry name" value="UPF0299 MEMBRANE PROTEIN YOHJ"/>
    <property type="match status" value="1"/>
</dbReference>
<keyword evidence="3 6" id="KW-0812">Transmembrane</keyword>
<keyword evidence="4 6" id="KW-1133">Transmembrane helix</keyword>
<evidence type="ECO:0000256" key="2">
    <source>
        <dbReference type="ARBA" id="ARBA00022475"/>
    </source>
</evidence>
<comment type="subcellular location">
    <subcellularLocation>
        <location evidence="1">Cell membrane</location>
        <topology evidence="1">Multi-pass membrane protein</topology>
    </subcellularLocation>
</comment>
<evidence type="ECO:0000313" key="7">
    <source>
        <dbReference type="EMBL" id="MTG97385.1"/>
    </source>
</evidence>
<dbReference type="OrthoDB" id="3176438at2"/>
<keyword evidence="8" id="KW-1185">Reference proteome</keyword>
<dbReference type="GO" id="GO:0005886">
    <property type="term" value="C:plasma membrane"/>
    <property type="evidence" value="ECO:0007669"/>
    <property type="project" value="UniProtKB-SubCell"/>
</dbReference>
<evidence type="ECO:0000256" key="5">
    <source>
        <dbReference type="ARBA" id="ARBA00023136"/>
    </source>
</evidence>
<protein>
    <submittedName>
        <fullName evidence="7">CidA/LrgA family protein</fullName>
    </submittedName>
</protein>
<gene>
    <name evidence="7" type="ORF">GJV76_04425</name>
</gene>
<dbReference type="EMBL" id="WMJX01000006">
    <property type="protein sequence ID" value="MTG97385.1"/>
    <property type="molecule type" value="Genomic_DNA"/>
</dbReference>
<name>A0A6I3LN18_9FLAO</name>
<feature type="transmembrane region" description="Helical" evidence="6">
    <location>
        <begin position="85"/>
        <end position="105"/>
    </location>
</feature>
<evidence type="ECO:0000256" key="4">
    <source>
        <dbReference type="ARBA" id="ARBA00022989"/>
    </source>
</evidence>
<comment type="caution">
    <text evidence="7">The sequence shown here is derived from an EMBL/GenBank/DDBJ whole genome shotgun (WGS) entry which is preliminary data.</text>
</comment>
<dbReference type="Pfam" id="PF03788">
    <property type="entry name" value="LrgA"/>
    <property type="match status" value="1"/>
</dbReference>
<keyword evidence="5 6" id="KW-0472">Membrane</keyword>
<dbReference type="RefSeq" id="WP_155091433.1">
    <property type="nucleotide sequence ID" value="NZ_CP102754.1"/>
</dbReference>
<proteinExistence type="predicted"/>
<evidence type="ECO:0000256" key="1">
    <source>
        <dbReference type="ARBA" id="ARBA00004651"/>
    </source>
</evidence>
<evidence type="ECO:0000313" key="8">
    <source>
        <dbReference type="Proteomes" id="UP000438760"/>
    </source>
</evidence>
<sequence length="114" mass="12624">MNLIKQVAIIIGCLAFGELLIYLTGIKLPSSIIGLILLWTLLKIGWVKVESISGFTDFLIKNMGIFFVPPCVAMLNYFGILSESIIPIIIATLVSTALVIFVTGLSHQFLRRKR</sequence>
<accession>A0A6I3LN18</accession>
<dbReference type="AlphaFoldDB" id="A0A6I3LN18"/>
<evidence type="ECO:0000256" key="3">
    <source>
        <dbReference type="ARBA" id="ARBA00022692"/>
    </source>
</evidence>